<keyword evidence="5" id="KW-0663">Pyridoxal phosphate</keyword>
<dbReference type="Pfam" id="PF00266">
    <property type="entry name" value="Aminotran_5"/>
    <property type="match status" value="1"/>
</dbReference>
<sequence length="379" mass="41782">MEHIYLDHAATTPLHPKVLESMLPIYQKVFGNPSSIHYFGREARKLVDDARENIAKAIGAKPNEIVFTSGGTEADNTAIIGTAMAMKAKGNHIITSKIEHHAVLHTCQYLETQGFEVTYLDVDEKGRIQLDEFQQAIREDTILVTVMYGNNEVGTIQPIREMAQILEEHSALFHTDAVQAFGVKKVEVQALGVDLMSMVAHKINGPKGVGFLYVKEGTPFSPYQHGGEQERKRRAGTHNVPGIVGLEKALVLAAENRDENDSHYRRLQTIILQYLEEQHIDFSVNGDVKDCLSHILNLYFPGIKVEPFLTALDLGGVAVSSGSACTAGSVEPSHVLSAMYGKEAEQAKSSIRISFGLYNTEEQVTQAAKIIAQTVKRML</sequence>
<dbReference type="GO" id="GO:0051536">
    <property type="term" value="F:iron-sulfur cluster binding"/>
    <property type="evidence" value="ECO:0007669"/>
    <property type="project" value="UniProtKB-KW"/>
</dbReference>
<dbReference type="NCBIfam" id="NF002806">
    <property type="entry name" value="PRK02948.1"/>
    <property type="match status" value="1"/>
</dbReference>
<dbReference type="InterPro" id="IPR015422">
    <property type="entry name" value="PyrdxlP-dep_Trfase_small"/>
</dbReference>
<dbReference type="Gene3D" id="1.10.260.50">
    <property type="match status" value="1"/>
</dbReference>
<dbReference type="Gene3D" id="3.40.640.10">
    <property type="entry name" value="Type I PLP-dependent aspartate aminotransferase-like (Major domain)"/>
    <property type="match status" value="1"/>
</dbReference>
<keyword evidence="6" id="KW-0408">Iron</keyword>
<comment type="similarity">
    <text evidence="2">Belongs to the class-V pyridoxal-phosphate-dependent aminotransferase family. NifS/IscS subfamily.</text>
</comment>
<reference evidence="10" key="2">
    <citation type="submission" date="2020-09" db="EMBL/GenBank/DDBJ databases">
        <authorList>
            <person name="Sun Q."/>
            <person name="Zhou Y."/>
        </authorList>
    </citation>
    <scope>NUCLEOTIDE SEQUENCE</scope>
    <source>
        <strain evidence="10">CGMCC 1.12777</strain>
    </source>
</reference>
<dbReference type="EMBL" id="BMFV01000028">
    <property type="protein sequence ID" value="GGH85729.1"/>
    <property type="molecule type" value="Genomic_DNA"/>
</dbReference>
<evidence type="ECO:0000256" key="3">
    <source>
        <dbReference type="ARBA" id="ARBA00022679"/>
    </source>
</evidence>
<keyword evidence="11" id="KW-1185">Reference proteome</keyword>
<evidence type="ECO:0000259" key="9">
    <source>
        <dbReference type="Pfam" id="PF00266"/>
    </source>
</evidence>
<evidence type="ECO:0000256" key="4">
    <source>
        <dbReference type="ARBA" id="ARBA00022723"/>
    </source>
</evidence>
<dbReference type="InterPro" id="IPR000192">
    <property type="entry name" value="Aminotrans_V_dom"/>
</dbReference>
<dbReference type="FunFam" id="3.40.640.10:FF:000084">
    <property type="entry name" value="IscS-like cysteine desulfurase"/>
    <property type="match status" value="1"/>
</dbReference>
<evidence type="ECO:0000313" key="10">
    <source>
        <dbReference type="EMBL" id="GGH85729.1"/>
    </source>
</evidence>
<dbReference type="InterPro" id="IPR015424">
    <property type="entry name" value="PyrdxlP-dep_Trfase"/>
</dbReference>
<dbReference type="PANTHER" id="PTHR11601:SF34">
    <property type="entry name" value="CYSTEINE DESULFURASE"/>
    <property type="match status" value="1"/>
</dbReference>
<evidence type="ECO:0000256" key="1">
    <source>
        <dbReference type="ARBA" id="ARBA00001933"/>
    </source>
</evidence>
<proteinExistence type="inferred from homology"/>
<keyword evidence="7" id="KW-0411">Iron-sulfur</keyword>
<dbReference type="PIRSF" id="PIRSF005572">
    <property type="entry name" value="NifS"/>
    <property type="match status" value="1"/>
</dbReference>
<evidence type="ECO:0000256" key="5">
    <source>
        <dbReference type="ARBA" id="ARBA00022898"/>
    </source>
</evidence>
<evidence type="ECO:0000256" key="8">
    <source>
        <dbReference type="ARBA" id="ARBA00050776"/>
    </source>
</evidence>
<gene>
    <name evidence="10" type="primary">iscS1</name>
    <name evidence="10" type="ORF">GCM10007096_31790</name>
</gene>
<dbReference type="GO" id="GO:0046872">
    <property type="term" value="F:metal ion binding"/>
    <property type="evidence" value="ECO:0007669"/>
    <property type="project" value="UniProtKB-KW"/>
</dbReference>
<organism evidence="10 11">
    <name type="scientific">Pullulanibacillus pueri</name>
    <dbReference type="NCBI Taxonomy" id="1437324"/>
    <lineage>
        <taxon>Bacteria</taxon>
        <taxon>Bacillati</taxon>
        <taxon>Bacillota</taxon>
        <taxon>Bacilli</taxon>
        <taxon>Bacillales</taxon>
        <taxon>Sporolactobacillaceae</taxon>
        <taxon>Pullulanibacillus</taxon>
    </lineage>
</organism>
<evidence type="ECO:0000256" key="2">
    <source>
        <dbReference type="ARBA" id="ARBA00006490"/>
    </source>
</evidence>
<accession>A0A8J2ZY84</accession>
<comment type="catalytic activity">
    <reaction evidence="8">
        <text>(sulfur carrier)-H + L-cysteine = (sulfur carrier)-SH + L-alanine</text>
        <dbReference type="Rhea" id="RHEA:43892"/>
        <dbReference type="Rhea" id="RHEA-COMP:14737"/>
        <dbReference type="Rhea" id="RHEA-COMP:14739"/>
        <dbReference type="ChEBI" id="CHEBI:29917"/>
        <dbReference type="ChEBI" id="CHEBI:35235"/>
        <dbReference type="ChEBI" id="CHEBI:57972"/>
        <dbReference type="ChEBI" id="CHEBI:64428"/>
        <dbReference type="EC" id="2.8.1.7"/>
    </reaction>
</comment>
<evidence type="ECO:0000256" key="7">
    <source>
        <dbReference type="ARBA" id="ARBA00023014"/>
    </source>
</evidence>
<evidence type="ECO:0000256" key="6">
    <source>
        <dbReference type="ARBA" id="ARBA00023004"/>
    </source>
</evidence>
<dbReference type="Gene3D" id="3.90.1150.10">
    <property type="entry name" value="Aspartate Aminotransferase, domain 1"/>
    <property type="match status" value="1"/>
</dbReference>
<name>A0A8J2ZY84_9BACL</name>
<reference evidence="10" key="1">
    <citation type="journal article" date="2014" name="Int. J. Syst. Evol. Microbiol.">
        <title>Complete genome sequence of Corynebacterium casei LMG S-19264T (=DSM 44701T), isolated from a smear-ripened cheese.</title>
        <authorList>
            <consortium name="US DOE Joint Genome Institute (JGI-PGF)"/>
            <person name="Walter F."/>
            <person name="Albersmeier A."/>
            <person name="Kalinowski J."/>
            <person name="Ruckert C."/>
        </authorList>
    </citation>
    <scope>NUCLEOTIDE SEQUENCE</scope>
    <source>
        <strain evidence="10">CGMCC 1.12777</strain>
    </source>
</reference>
<dbReference type="InterPro" id="IPR015421">
    <property type="entry name" value="PyrdxlP-dep_Trfase_major"/>
</dbReference>
<dbReference type="PANTHER" id="PTHR11601">
    <property type="entry name" value="CYSTEINE DESULFURYLASE FAMILY MEMBER"/>
    <property type="match status" value="1"/>
</dbReference>
<dbReference type="Proteomes" id="UP000656813">
    <property type="component" value="Unassembled WGS sequence"/>
</dbReference>
<comment type="cofactor">
    <cofactor evidence="1">
        <name>pyridoxal 5'-phosphate</name>
        <dbReference type="ChEBI" id="CHEBI:597326"/>
    </cofactor>
</comment>
<evidence type="ECO:0000313" key="11">
    <source>
        <dbReference type="Proteomes" id="UP000656813"/>
    </source>
</evidence>
<keyword evidence="4" id="KW-0479">Metal-binding</keyword>
<keyword evidence="3" id="KW-0808">Transferase</keyword>
<comment type="caution">
    <text evidence="10">The sequence shown here is derived from an EMBL/GenBank/DDBJ whole genome shotgun (WGS) entry which is preliminary data.</text>
</comment>
<dbReference type="SUPFAM" id="SSF53383">
    <property type="entry name" value="PLP-dependent transferases"/>
    <property type="match status" value="1"/>
</dbReference>
<protein>
    <submittedName>
        <fullName evidence="10">Putative cysteine desulfurase IscS 1</fullName>
    </submittedName>
</protein>
<dbReference type="InterPro" id="IPR016454">
    <property type="entry name" value="Cysteine_dSase"/>
</dbReference>
<dbReference type="RefSeq" id="WP_188498373.1">
    <property type="nucleotide sequence ID" value="NZ_BMFV01000028.1"/>
</dbReference>
<dbReference type="GO" id="GO:0031071">
    <property type="term" value="F:cysteine desulfurase activity"/>
    <property type="evidence" value="ECO:0007669"/>
    <property type="project" value="UniProtKB-EC"/>
</dbReference>
<feature type="domain" description="Aminotransferase class V" evidence="9">
    <location>
        <begin position="4"/>
        <end position="365"/>
    </location>
</feature>
<dbReference type="AlphaFoldDB" id="A0A8J2ZY84"/>